<accession>X1KCH9</accession>
<dbReference type="GO" id="GO:0030170">
    <property type="term" value="F:pyridoxal phosphate binding"/>
    <property type="evidence" value="ECO:0007669"/>
    <property type="project" value="TreeGrafter"/>
</dbReference>
<dbReference type="Pfam" id="PF01041">
    <property type="entry name" value="DegT_DnrJ_EryC1"/>
    <property type="match status" value="1"/>
</dbReference>
<dbReference type="CDD" id="cd00616">
    <property type="entry name" value="AHBA_syn"/>
    <property type="match status" value="1"/>
</dbReference>
<feature type="non-terminal residue" evidence="1">
    <location>
        <position position="1"/>
    </location>
</feature>
<dbReference type="SUPFAM" id="SSF53383">
    <property type="entry name" value="PLP-dependent transferases"/>
    <property type="match status" value="1"/>
</dbReference>
<dbReference type="InterPro" id="IPR015421">
    <property type="entry name" value="PyrdxlP-dep_Trfase_major"/>
</dbReference>
<evidence type="ECO:0000313" key="1">
    <source>
        <dbReference type="EMBL" id="GAH87899.1"/>
    </source>
</evidence>
<dbReference type="GO" id="GO:0008483">
    <property type="term" value="F:transaminase activity"/>
    <property type="evidence" value="ECO:0007669"/>
    <property type="project" value="TreeGrafter"/>
</dbReference>
<comment type="caution">
    <text evidence="1">The sequence shown here is derived from an EMBL/GenBank/DDBJ whole genome shotgun (WGS) entry which is preliminary data.</text>
</comment>
<dbReference type="PANTHER" id="PTHR30244:SF34">
    <property type="entry name" value="DTDP-4-AMINO-4,6-DIDEOXYGALACTOSE TRANSAMINASE"/>
    <property type="match status" value="1"/>
</dbReference>
<proteinExistence type="predicted"/>
<dbReference type="PANTHER" id="PTHR30244">
    <property type="entry name" value="TRANSAMINASE"/>
    <property type="match status" value="1"/>
</dbReference>
<organism evidence="1">
    <name type="scientific">marine sediment metagenome</name>
    <dbReference type="NCBI Taxonomy" id="412755"/>
    <lineage>
        <taxon>unclassified sequences</taxon>
        <taxon>metagenomes</taxon>
        <taxon>ecological metagenomes</taxon>
    </lineage>
</organism>
<sequence>QNKKGSYILVVEGALPTEGNAADYGSIGEKGGKLVSMVDRVEEKRAMADYLDSGGWLTEFRKTREFEKLIADYVGSGYASVVNNGTVSLIIALMALDIGDGDEVIVPDFTMIASANAVSLVGAKPVLVDVDPSNLCLDLDKAEAAVTPRTKAIMYVSLNGRCHDMNRVVALTKKYNLYLVEDAAQALGSRYRGEHLGTFGEIGSFSFSFPKIITTGQGGALVTDDVELFRKMSMIKDFGRPRGGVDYHEIMGL</sequence>
<dbReference type="Gene3D" id="3.40.640.10">
    <property type="entry name" value="Type I PLP-dependent aspartate aminotransferase-like (Major domain)"/>
    <property type="match status" value="1"/>
</dbReference>
<gene>
    <name evidence="1" type="ORF">S03H2_56465</name>
</gene>
<name>X1KCH9_9ZZZZ</name>
<reference evidence="1" key="1">
    <citation type="journal article" date="2014" name="Front. Microbiol.">
        <title>High frequency of phylogenetically diverse reductive dehalogenase-homologous genes in deep subseafloor sedimentary metagenomes.</title>
        <authorList>
            <person name="Kawai M."/>
            <person name="Futagami T."/>
            <person name="Toyoda A."/>
            <person name="Takaki Y."/>
            <person name="Nishi S."/>
            <person name="Hori S."/>
            <person name="Arai W."/>
            <person name="Tsubouchi T."/>
            <person name="Morono Y."/>
            <person name="Uchiyama I."/>
            <person name="Ito T."/>
            <person name="Fujiyama A."/>
            <person name="Inagaki F."/>
            <person name="Takami H."/>
        </authorList>
    </citation>
    <scope>NUCLEOTIDE SEQUENCE</scope>
    <source>
        <strain evidence="1">Expedition CK06-06</strain>
    </source>
</reference>
<dbReference type="GO" id="GO:0000271">
    <property type="term" value="P:polysaccharide biosynthetic process"/>
    <property type="evidence" value="ECO:0007669"/>
    <property type="project" value="TreeGrafter"/>
</dbReference>
<dbReference type="InterPro" id="IPR015424">
    <property type="entry name" value="PyrdxlP-dep_Trfase"/>
</dbReference>
<dbReference type="AlphaFoldDB" id="X1KCH9"/>
<feature type="non-terminal residue" evidence="1">
    <location>
        <position position="253"/>
    </location>
</feature>
<evidence type="ECO:0008006" key="2">
    <source>
        <dbReference type="Google" id="ProtNLM"/>
    </source>
</evidence>
<dbReference type="InterPro" id="IPR000653">
    <property type="entry name" value="DegT/StrS_aminotransferase"/>
</dbReference>
<dbReference type="EMBL" id="BARU01036115">
    <property type="protein sequence ID" value="GAH87899.1"/>
    <property type="molecule type" value="Genomic_DNA"/>
</dbReference>
<protein>
    <recommendedName>
        <fullName evidence="2">Aminotransferase class I/classII domain-containing protein</fullName>
    </recommendedName>
</protein>